<evidence type="ECO:0000313" key="18">
    <source>
        <dbReference type="Proteomes" id="UP000284706"/>
    </source>
</evidence>
<dbReference type="PANTHER" id="PTHR31490">
    <property type="entry name" value="GLYCOSYL HYDROLASE"/>
    <property type="match status" value="1"/>
</dbReference>
<evidence type="ECO:0000256" key="1">
    <source>
        <dbReference type="ARBA" id="ARBA00000681"/>
    </source>
</evidence>
<protein>
    <recommendedName>
        <fullName evidence="13">Beta-xylanase</fullName>
        <ecNumber evidence="13">3.2.1.8</ecNumber>
    </recommendedName>
</protein>
<sequence length="466" mass="49235">MALNLASTFAGLLALVPLAYAQAGAYAQCGGIGWTGPTDCVDGYTCEGYFLQCLPGTATASPTPTVTVTATITDVATTTATATVTDTVTTTVTTTVTSTSGSGTTTSSAPGSTATVGLAVAAKTAGKLYFGSATDNPELTDAPYVAELSNWQDFLQLTPDATEPTRGNFTFTGGQQIVSLAQQNGQLIRGHNCVWYNQLPSWVTSTNWDNATLLEVVANHCAVIVANWAGQICGFTHTSLLNFSEADTFIFFSCRQLGCDQRSVYCILSARRQKAQRVSEPFNDDGTWRQDVFYNVTGEAFVATALRAAHAADPNAKLYINDYNLEYGGAKAQAMINLVTSLQAQGVPIHGVGIQGHLLVGGVPGNLQSIIESFTALGVEVAITELDIRMTLPVTDALLEQQKADYQSVITACNKVPGCIGVTVWDYTDKYSWVPSTFSGQGAACPFDANLVKKPAYDGIVSGFMS</sequence>
<evidence type="ECO:0000256" key="9">
    <source>
        <dbReference type="ARBA" id="ARBA00023277"/>
    </source>
</evidence>
<dbReference type="InterPro" id="IPR001000">
    <property type="entry name" value="GH10_dom"/>
</dbReference>
<dbReference type="GO" id="GO:0031176">
    <property type="term" value="F:endo-1,4-beta-xylanase activity"/>
    <property type="evidence" value="ECO:0007669"/>
    <property type="project" value="UniProtKB-EC"/>
</dbReference>
<dbReference type="InParanoid" id="A0A409W207"/>
<feature type="signal peptide" evidence="14">
    <location>
        <begin position="1"/>
        <end position="21"/>
    </location>
</feature>
<dbReference type="PROSITE" id="PS51164">
    <property type="entry name" value="CBM1_2"/>
    <property type="match status" value="1"/>
</dbReference>
<dbReference type="Gene3D" id="3.20.20.80">
    <property type="entry name" value="Glycosidases"/>
    <property type="match status" value="1"/>
</dbReference>
<keyword evidence="9 13" id="KW-0119">Carbohydrate metabolism</keyword>
<keyword evidence="8 13" id="KW-0378">Hydrolase</keyword>
<evidence type="ECO:0000256" key="12">
    <source>
        <dbReference type="PROSITE-ProRule" id="PRU10061"/>
    </source>
</evidence>
<keyword evidence="11 13" id="KW-0624">Polysaccharide degradation</keyword>
<comment type="pathway">
    <text evidence="3">Glycan degradation; xylan degradation.</text>
</comment>
<feature type="domain" description="GH10" evidence="16">
    <location>
        <begin position="133"/>
        <end position="463"/>
    </location>
</feature>
<dbReference type="PROSITE" id="PS51760">
    <property type="entry name" value="GH10_2"/>
    <property type="match status" value="1"/>
</dbReference>
<dbReference type="SUPFAM" id="SSF57180">
    <property type="entry name" value="Cellulose-binding domain"/>
    <property type="match status" value="1"/>
</dbReference>
<evidence type="ECO:0000256" key="10">
    <source>
        <dbReference type="ARBA" id="ARBA00023295"/>
    </source>
</evidence>
<dbReference type="SMART" id="SM00633">
    <property type="entry name" value="Glyco_10"/>
    <property type="match status" value="1"/>
</dbReference>
<comment type="subcellular location">
    <subcellularLocation>
        <location evidence="2">Secreted</location>
    </subcellularLocation>
</comment>
<dbReference type="InterPro" id="IPR000254">
    <property type="entry name" value="CBD"/>
</dbReference>
<evidence type="ECO:0000256" key="2">
    <source>
        <dbReference type="ARBA" id="ARBA00004613"/>
    </source>
</evidence>
<feature type="chain" id="PRO_5019006933" description="Beta-xylanase" evidence="14">
    <location>
        <begin position="22"/>
        <end position="466"/>
    </location>
</feature>
<dbReference type="Proteomes" id="UP000284706">
    <property type="component" value="Unassembled WGS sequence"/>
</dbReference>
<dbReference type="InterPro" id="IPR044846">
    <property type="entry name" value="GH10"/>
</dbReference>
<evidence type="ECO:0000256" key="11">
    <source>
        <dbReference type="ARBA" id="ARBA00023326"/>
    </source>
</evidence>
<dbReference type="OrthoDB" id="3055998at2759"/>
<evidence type="ECO:0000313" key="17">
    <source>
        <dbReference type="EMBL" id="PPQ72541.1"/>
    </source>
</evidence>
<gene>
    <name evidence="17" type="ORF">CVT26_004019</name>
</gene>
<evidence type="ECO:0000256" key="4">
    <source>
        <dbReference type="ARBA" id="ARBA00007495"/>
    </source>
</evidence>
<feature type="domain" description="CBM1" evidence="15">
    <location>
        <begin position="21"/>
        <end position="54"/>
    </location>
</feature>
<comment type="caution">
    <text evidence="17">The sequence shown here is derived from an EMBL/GenBank/DDBJ whole genome shotgun (WGS) entry which is preliminary data.</text>
</comment>
<keyword evidence="5" id="KW-0964">Secreted</keyword>
<comment type="similarity">
    <text evidence="4 13">Belongs to the glycosyl hydrolase 10 (cellulase F) family.</text>
</comment>
<keyword evidence="7 14" id="KW-0732">Signal</keyword>
<evidence type="ECO:0000256" key="14">
    <source>
        <dbReference type="SAM" id="SignalP"/>
    </source>
</evidence>
<proteinExistence type="inferred from homology"/>
<evidence type="ECO:0000256" key="3">
    <source>
        <dbReference type="ARBA" id="ARBA00004851"/>
    </source>
</evidence>
<name>A0A409W207_9AGAR</name>
<evidence type="ECO:0000259" key="15">
    <source>
        <dbReference type="PROSITE" id="PS51164"/>
    </source>
</evidence>
<dbReference type="AlphaFoldDB" id="A0A409W207"/>
<dbReference type="STRING" id="231916.A0A409W207"/>
<reference evidence="17 18" key="1">
    <citation type="journal article" date="2018" name="Evol. Lett.">
        <title>Horizontal gene cluster transfer increased hallucinogenic mushroom diversity.</title>
        <authorList>
            <person name="Reynolds H.T."/>
            <person name="Vijayakumar V."/>
            <person name="Gluck-Thaler E."/>
            <person name="Korotkin H.B."/>
            <person name="Matheny P.B."/>
            <person name="Slot J.C."/>
        </authorList>
    </citation>
    <scope>NUCLEOTIDE SEQUENCE [LARGE SCALE GENOMIC DNA]</scope>
    <source>
        <strain evidence="17 18">SRW20</strain>
    </source>
</reference>
<dbReference type="PROSITE" id="PS00591">
    <property type="entry name" value="GH10_1"/>
    <property type="match status" value="1"/>
</dbReference>
<dbReference type="InterPro" id="IPR031158">
    <property type="entry name" value="GH10_AS"/>
</dbReference>
<dbReference type="Pfam" id="PF00331">
    <property type="entry name" value="Glyco_hydro_10"/>
    <property type="match status" value="2"/>
</dbReference>
<dbReference type="InterPro" id="IPR017853">
    <property type="entry name" value="GH"/>
</dbReference>
<evidence type="ECO:0000256" key="13">
    <source>
        <dbReference type="RuleBase" id="RU361174"/>
    </source>
</evidence>
<dbReference type="Pfam" id="PF00734">
    <property type="entry name" value="CBM_1"/>
    <property type="match status" value="1"/>
</dbReference>
<evidence type="ECO:0000256" key="8">
    <source>
        <dbReference type="ARBA" id="ARBA00022801"/>
    </source>
</evidence>
<organism evidence="17 18">
    <name type="scientific">Gymnopilus dilepis</name>
    <dbReference type="NCBI Taxonomy" id="231916"/>
    <lineage>
        <taxon>Eukaryota</taxon>
        <taxon>Fungi</taxon>
        <taxon>Dikarya</taxon>
        <taxon>Basidiomycota</taxon>
        <taxon>Agaricomycotina</taxon>
        <taxon>Agaricomycetes</taxon>
        <taxon>Agaricomycetidae</taxon>
        <taxon>Agaricales</taxon>
        <taxon>Agaricineae</taxon>
        <taxon>Hymenogastraceae</taxon>
        <taxon>Gymnopilus</taxon>
    </lineage>
</organism>
<evidence type="ECO:0000256" key="5">
    <source>
        <dbReference type="ARBA" id="ARBA00022525"/>
    </source>
</evidence>
<evidence type="ECO:0000256" key="6">
    <source>
        <dbReference type="ARBA" id="ARBA00022651"/>
    </source>
</evidence>
<dbReference type="InterPro" id="IPR035971">
    <property type="entry name" value="CBD_sf"/>
</dbReference>
<dbReference type="PANTHER" id="PTHR31490:SF35">
    <property type="entry name" value="ENDO-1,4-BETA-XYLANASE"/>
    <property type="match status" value="1"/>
</dbReference>
<dbReference type="EMBL" id="NHYE01005452">
    <property type="protein sequence ID" value="PPQ72541.1"/>
    <property type="molecule type" value="Genomic_DNA"/>
</dbReference>
<dbReference type="EC" id="3.2.1.8" evidence="13"/>
<dbReference type="SUPFAM" id="SSF51445">
    <property type="entry name" value="(Trans)glycosidases"/>
    <property type="match status" value="2"/>
</dbReference>
<dbReference type="PRINTS" id="PR00134">
    <property type="entry name" value="GLHYDRLASE10"/>
</dbReference>
<keyword evidence="10 13" id="KW-0326">Glycosidase</keyword>
<dbReference type="GO" id="GO:0045493">
    <property type="term" value="P:xylan catabolic process"/>
    <property type="evidence" value="ECO:0007669"/>
    <property type="project" value="UniProtKB-KW"/>
</dbReference>
<accession>A0A409W207</accession>
<feature type="active site" description="Nucleophile" evidence="12">
    <location>
        <position position="385"/>
    </location>
</feature>
<comment type="catalytic activity">
    <reaction evidence="1 13">
        <text>Endohydrolysis of (1-&gt;4)-beta-D-xylosidic linkages in xylans.</text>
        <dbReference type="EC" id="3.2.1.8"/>
    </reaction>
</comment>
<dbReference type="GO" id="GO:0030248">
    <property type="term" value="F:cellulose binding"/>
    <property type="evidence" value="ECO:0007669"/>
    <property type="project" value="InterPro"/>
</dbReference>
<evidence type="ECO:0000259" key="16">
    <source>
        <dbReference type="PROSITE" id="PS51760"/>
    </source>
</evidence>
<evidence type="ECO:0000256" key="7">
    <source>
        <dbReference type="ARBA" id="ARBA00022729"/>
    </source>
</evidence>
<keyword evidence="6" id="KW-0858">Xylan degradation</keyword>
<dbReference type="GO" id="GO:0005576">
    <property type="term" value="C:extracellular region"/>
    <property type="evidence" value="ECO:0007669"/>
    <property type="project" value="UniProtKB-SubCell"/>
</dbReference>
<keyword evidence="18" id="KW-1185">Reference proteome</keyword>
<dbReference type="SMART" id="SM00236">
    <property type="entry name" value="fCBD"/>
    <property type="match status" value="1"/>
</dbReference>